<dbReference type="Proteomes" id="UP000017753">
    <property type="component" value="Chromosome"/>
</dbReference>
<evidence type="ECO:0000313" key="2">
    <source>
        <dbReference type="Proteomes" id="UP000017753"/>
    </source>
</evidence>
<name>A0AA34RX65_PSEPU</name>
<organism evidence="1 2">
    <name type="scientific">Pseudomonas putida S12</name>
    <dbReference type="NCBI Taxonomy" id="1215087"/>
    <lineage>
        <taxon>Bacteria</taxon>
        <taxon>Pseudomonadati</taxon>
        <taxon>Pseudomonadota</taxon>
        <taxon>Gammaproteobacteria</taxon>
        <taxon>Pseudomonadales</taxon>
        <taxon>Pseudomonadaceae</taxon>
        <taxon>Pseudomonas</taxon>
    </lineage>
</organism>
<protein>
    <submittedName>
        <fullName evidence="1">Uncharacterized protein</fullName>
    </submittedName>
</protein>
<dbReference type="AlphaFoldDB" id="A0AA34RX65"/>
<reference evidence="1 2" key="2">
    <citation type="submission" date="2014-11" db="EMBL/GenBank/DDBJ databases">
        <title>Draft genome sequence of the solvent-tolerant Pseudomonas putida S12 including megaplasmid pTTS12.</title>
        <authorList>
            <person name="Wierckx N."/>
            <person name="Nijkamp J."/>
            <person name="Ballerstedt H."/>
            <person name="Siezen R.J."/>
            <person name="Wels M."/>
            <person name="de Ridder D."/>
            <person name="de Winde J.H."/>
            <person name="Ruijssenaars H.J."/>
        </authorList>
    </citation>
    <scope>NUCLEOTIDE SEQUENCE [LARGE SCALE GENOMIC DNA]</scope>
    <source>
        <strain evidence="1 2">S12</strain>
    </source>
</reference>
<evidence type="ECO:0000313" key="1">
    <source>
        <dbReference type="EMBL" id="AJA15201.1"/>
    </source>
</evidence>
<reference evidence="1 2" key="1">
    <citation type="submission" date="2014-11" db="EMBL/GenBank/DDBJ databases">
        <title>Complete genome sequence of Pseudomonas putida S12 including megaplasmid pTTS12.</title>
        <authorList>
            <person name="Kuepper J."/>
            <person name="Ruijssenaars H.J."/>
            <person name="Blank L.M."/>
            <person name="de Winde J.H."/>
            <person name="Wierckx N."/>
        </authorList>
    </citation>
    <scope>NUCLEOTIDE SEQUENCE [LARGE SCALE GENOMIC DNA]</scope>
    <source>
        <strain evidence="1 2">S12</strain>
    </source>
</reference>
<proteinExistence type="predicted"/>
<sequence>MEAIITSESARGGIDLGNHSCHLHGQDTLGQAVYRKKLDSTISHTAQIRIPSAGALSWRSKFLIGQACILLLRSVS</sequence>
<gene>
    <name evidence="1" type="ORF">RPPX_18190</name>
</gene>
<accession>A0AA34RX65</accession>
<dbReference type="EMBL" id="CP009974">
    <property type="protein sequence ID" value="AJA15201.1"/>
    <property type="molecule type" value="Genomic_DNA"/>
</dbReference>